<dbReference type="Proteomes" id="UP000748308">
    <property type="component" value="Unassembled WGS sequence"/>
</dbReference>
<organism evidence="2 3">
    <name type="scientific">Eiseniibacteriota bacterium</name>
    <dbReference type="NCBI Taxonomy" id="2212470"/>
    <lineage>
        <taxon>Bacteria</taxon>
        <taxon>Candidatus Eiseniibacteriota</taxon>
    </lineage>
</organism>
<accession>A0A937X8U9</accession>
<reference evidence="2" key="1">
    <citation type="submission" date="2019-03" db="EMBL/GenBank/DDBJ databases">
        <title>Lake Tanganyika Metagenome-Assembled Genomes (MAGs).</title>
        <authorList>
            <person name="Tran P."/>
        </authorList>
    </citation>
    <scope>NUCLEOTIDE SEQUENCE</scope>
    <source>
        <strain evidence="2">M_DeepCast_400m_m2_100</strain>
    </source>
</reference>
<proteinExistence type="predicted"/>
<dbReference type="InterPro" id="IPR023614">
    <property type="entry name" value="Porin_dom_sf"/>
</dbReference>
<dbReference type="EMBL" id="VGIY01000106">
    <property type="protein sequence ID" value="MBM3317320.1"/>
    <property type="molecule type" value="Genomic_DNA"/>
</dbReference>
<comment type="caution">
    <text evidence="2">The sequence shown here is derived from an EMBL/GenBank/DDBJ whole genome shotgun (WGS) entry which is preliminary data.</text>
</comment>
<protein>
    <submittedName>
        <fullName evidence="2">Uncharacterized protein</fullName>
    </submittedName>
</protein>
<dbReference type="SUPFAM" id="SSF56935">
    <property type="entry name" value="Porins"/>
    <property type="match status" value="1"/>
</dbReference>
<sequence length="364" mass="40291">MSPRRDRRRRGSIRREAGPSLGGGGRLVRALAAGLLGMALFQGAPLAANRVVSRELLLVGGYSDREGWSGNGGHDLKNASGIEYLERFSREGGDFLTANLQARIAYDADEPASRAWSLDLHNAWVEHKLGLGRTLRAGHFDAAFGLEPLLDTHATIFQTLAHDNIGYKQDWGIAYSGFAGAYDYTIALQNGSGMSLQRRDGSFLATARIGTPPGRELQYGLSGMAGRVLRAERMRTFPRPPLSSDRAVRKERLGLDAQYEVGPWAFKAETAYGRDDRRPVLGALSQLDYTIPSRQRLQLHLQGMYWDGDLRHDGSGMDHLVAGAGLTHRLDRRWSWRLAWFQPLLHGKGLEDGRFVGQVYCFAS</sequence>
<dbReference type="Gene3D" id="2.40.160.10">
    <property type="entry name" value="Porin"/>
    <property type="match status" value="1"/>
</dbReference>
<evidence type="ECO:0000256" key="1">
    <source>
        <dbReference type="SAM" id="MobiDB-lite"/>
    </source>
</evidence>
<feature type="region of interest" description="Disordered" evidence="1">
    <location>
        <begin position="1"/>
        <end position="22"/>
    </location>
</feature>
<gene>
    <name evidence="2" type="ORF">FJY75_05665</name>
</gene>
<feature type="compositionally biased region" description="Basic residues" evidence="1">
    <location>
        <begin position="1"/>
        <end position="12"/>
    </location>
</feature>
<evidence type="ECO:0000313" key="2">
    <source>
        <dbReference type="EMBL" id="MBM3317320.1"/>
    </source>
</evidence>
<name>A0A937X8U9_UNCEI</name>
<dbReference type="AlphaFoldDB" id="A0A937X8U9"/>
<evidence type="ECO:0000313" key="3">
    <source>
        <dbReference type="Proteomes" id="UP000748308"/>
    </source>
</evidence>